<gene>
    <name evidence="7" type="ORF">N7537_006878</name>
</gene>
<dbReference type="Proteomes" id="UP001213799">
    <property type="component" value="Unassembled WGS sequence"/>
</dbReference>
<dbReference type="PROSITE" id="PS50048">
    <property type="entry name" value="ZN2_CY6_FUNGAL_2"/>
    <property type="match status" value="1"/>
</dbReference>
<feature type="domain" description="Zn(2)-C6 fungal-type" evidence="6">
    <location>
        <begin position="36"/>
        <end position="66"/>
    </location>
</feature>
<feature type="region of interest" description="Disordered" evidence="5">
    <location>
        <begin position="1"/>
        <end position="27"/>
    </location>
</feature>
<feature type="region of interest" description="Disordered" evidence="5">
    <location>
        <begin position="75"/>
        <end position="118"/>
    </location>
</feature>
<dbReference type="SMART" id="SM00066">
    <property type="entry name" value="GAL4"/>
    <property type="match status" value="1"/>
</dbReference>
<dbReference type="AlphaFoldDB" id="A0AAD6E9K5"/>
<feature type="compositionally biased region" description="Basic and acidic residues" evidence="5">
    <location>
        <begin position="18"/>
        <end position="27"/>
    </location>
</feature>
<sequence length="404" mass="44604">MAFENTADKTSSVVVGVEGKKDKSPTPEKVVRWRSACNTCHAAKVRCTGERSGCVRCRESGHQCVYMVSLVGKTRGPRKKRNRIHPSCPTSGGEVDRRESPTKSMSPWLADPNEPSPGRGCISSFEDNAFLPWHETPIPDAAHPLERIETLSDVLDVFPPFPTPETSECPVVPCRPSTAEELTTPFSTASHHQSDSGNLFHFSGSAESTANPAPLWSRHISGTSASVGDQTGGIFSHCDNRERKTANTGIAACVELVTCLEARQREGPHAVDEMLATNREATNKINELIVLDGPTLSSTSSLLLTAAAENIFTVFEIIVRSKSYDQYTMPCVGFGTFLIDPEEQKAIRTRVVSKELRLNTEMIRRLSRAITQRRGSVQDKLKRWLQELEQRTENLSSMTRYSDV</sequence>
<dbReference type="CDD" id="cd00067">
    <property type="entry name" value="GAL4"/>
    <property type="match status" value="1"/>
</dbReference>
<comment type="caution">
    <text evidence="7">The sequence shown here is derived from an EMBL/GenBank/DDBJ whole genome shotgun (WGS) entry which is preliminary data.</text>
</comment>
<evidence type="ECO:0000256" key="3">
    <source>
        <dbReference type="ARBA" id="ARBA00023163"/>
    </source>
</evidence>
<keyword evidence="8" id="KW-1185">Reference proteome</keyword>
<evidence type="ECO:0000256" key="2">
    <source>
        <dbReference type="ARBA" id="ARBA00023125"/>
    </source>
</evidence>
<feature type="compositionally biased region" description="Basic residues" evidence="5">
    <location>
        <begin position="75"/>
        <end position="84"/>
    </location>
</feature>
<accession>A0AAD6E9K5</accession>
<dbReference type="RefSeq" id="XP_056753720.1">
    <property type="nucleotide sequence ID" value="XM_056897935.1"/>
</dbReference>
<keyword evidence="1" id="KW-0805">Transcription regulation</keyword>
<dbReference type="GO" id="GO:0003677">
    <property type="term" value="F:DNA binding"/>
    <property type="evidence" value="ECO:0007669"/>
    <property type="project" value="UniProtKB-KW"/>
</dbReference>
<evidence type="ECO:0000256" key="1">
    <source>
        <dbReference type="ARBA" id="ARBA00023015"/>
    </source>
</evidence>
<dbReference type="PROSITE" id="PS00463">
    <property type="entry name" value="ZN2_CY6_FUNGAL_1"/>
    <property type="match status" value="1"/>
</dbReference>
<dbReference type="GO" id="GO:0000981">
    <property type="term" value="F:DNA-binding transcription factor activity, RNA polymerase II-specific"/>
    <property type="evidence" value="ECO:0007669"/>
    <property type="project" value="InterPro"/>
</dbReference>
<keyword evidence="3" id="KW-0804">Transcription</keyword>
<dbReference type="Gene3D" id="4.10.240.10">
    <property type="entry name" value="Zn(2)-C6 fungal-type DNA-binding domain"/>
    <property type="match status" value="1"/>
</dbReference>
<dbReference type="InterPro" id="IPR001138">
    <property type="entry name" value="Zn2Cys6_DnaBD"/>
</dbReference>
<dbReference type="Pfam" id="PF00172">
    <property type="entry name" value="Zn_clus"/>
    <property type="match status" value="1"/>
</dbReference>
<reference evidence="7" key="2">
    <citation type="submission" date="2023-01" db="EMBL/GenBank/DDBJ databases">
        <authorList>
            <person name="Petersen C."/>
        </authorList>
    </citation>
    <scope>NUCLEOTIDE SEQUENCE</scope>
    <source>
        <strain evidence="7">IBT 12815</strain>
    </source>
</reference>
<dbReference type="EMBL" id="JAQJAE010000003">
    <property type="protein sequence ID" value="KAJ5603922.1"/>
    <property type="molecule type" value="Genomic_DNA"/>
</dbReference>
<evidence type="ECO:0000313" key="8">
    <source>
        <dbReference type="Proteomes" id="UP001213799"/>
    </source>
</evidence>
<dbReference type="GeneID" id="81588177"/>
<name>A0AAD6E9K5_9EURO</name>
<keyword evidence="2" id="KW-0238">DNA-binding</keyword>
<organism evidence="7 8">
    <name type="scientific">Penicillium hordei</name>
    <dbReference type="NCBI Taxonomy" id="40994"/>
    <lineage>
        <taxon>Eukaryota</taxon>
        <taxon>Fungi</taxon>
        <taxon>Dikarya</taxon>
        <taxon>Ascomycota</taxon>
        <taxon>Pezizomycotina</taxon>
        <taxon>Eurotiomycetes</taxon>
        <taxon>Eurotiomycetidae</taxon>
        <taxon>Eurotiales</taxon>
        <taxon>Aspergillaceae</taxon>
        <taxon>Penicillium</taxon>
    </lineage>
</organism>
<keyword evidence="4" id="KW-0539">Nucleus</keyword>
<reference evidence="7" key="1">
    <citation type="journal article" date="2023" name="IMA Fungus">
        <title>Comparative genomic study of the Penicillium genus elucidates a diverse pangenome and 15 lateral gene transfer events.</title>
        <authorList>
            <person name="Petersen C."/>
            <person name="Sorensen T."/>
            <person name="Nielsen M.R."/>
            <person name="Sondergaard T.E."/>
            <person name="Sorensen J.L."/>
            <person name="Fitzpatrick D.A."/>
            <person name="Frisvad J.C."/>
            <person name="Nielsen K.L."/>
        </authorList>
    </citation>
    <scope>NUCLEOTIDE SEQUENCE</scope>
    <source>
        <strain evidence="7">IBT 12815</strain>
    </source>
</reference>
<evidence type="ECO:0000313" key="7">
    <source>
        <dbReference type="EMBL" id="KAJ5603922.1"/>
    </source>
</evidence>
<dbReference type="SUPFAM" id="SSF57701">
    <property type="entry name" value="Zn2/Cys6 DNA-binding domain"/>
    <property type="match status" value="1"/>
</dbReference>
<evidence type="ECO:0000259" key="6">
    <source>
        <dbReference type="PROSITE" id="PS50048"/>
    </source>
</evidence>
<evidence type="ECO:0000256" key="5">
    <source>
        <dbReference type="SAM" id="MobiDB-lite"/>
    </source>
</evidence>
<dbReference type="GO" id="GO:0008270">
    <property type="term" value="F:zinc ion binding"/>
    <property type="evidence" value="ECO:0007669"/>
    <property type="project" value="InterPro"/>
</dbReference>
<dbReference type="InterPro" id="IPR036864">
    <property type="entry name" value="Zn2-C6_fun-type_DNA-bd_sf"/>
</dbReference>
<proteinExistence type="predicted"/>
<evidence type="ECO:0000256" key="4">
    <source>
        <dbReference type="ARBA" id="ARBA00023242"/>
    </source>
</evidence>
<protein>
    <recommendedName>
        <fullName evidence="6">Zn(2)-C6 fungal-type domain-containing protein</fullName>
    </recommendedName>
</protein>